<dbReference type="Pfam" id="PF12974">
    <property type="entry name" value="Phosphonate-bd"/>
    <property type="match status" value="1"/>
</dbReference>
<dbReference type="Proteomes" id="UP000885750">
    <property type="component" value="Unassembled WGS sequence"/>
</dbReference>
<proteinExistence type="predicted"/>
<comment type="caution">
    <text evidence="1">The sequence shown here is derived from an EMBL/GenBank/DDBJ whole genome shotgun (WGS) entry which is preliminary data.</text>
</comment>
<dbReference type="AlphaFoldDB" id="A0A7V2WV51"/>
<dbReference type="EMBL" id="DRMS01000252">
    <property type="protein sequence ID" value="HFC92494.1"/>
    <property type="molecule type" value="Genomic_DNA"/>
</dbReference>
<protein>
    <submittedName>
        <fullName evidence="1">Phosphate/phosphite/phosphonate ABC transporter substrate-binding protein</fullName>
    </submittedName>
</protein>
<dbReference type="Gene3D" id="3.40.190.10">
    <property type="entry name" value="Periplasmic binding protein-like II"/>
    <property type="match status" value="2"/>
</dbReference>
<evidence type="ECO:0000313" key="1">
    <source>
        <dbReference type="EMBL" id="HFC92494.1"/>
    </source>
</evidence>
<accession>A0A7V2WV51</accession>
<reference evidence="1" key="1">
    <citation type="journal article" date="2020" name="mSystems">
        <title>Genome- and Community-Level Interaction Insights into Carbon Utilization and Element Cycling Functions of Hydrothermarchaeota in Hydrothermal Sediment.</title>
        <authorList>
            <person name="Zhou Z."/>
            <person name="Liu Y."/>
            <person name="Xu W."/>
            <person name="Pan J."/>
            <person name="Luo Z.H."/>
            <person name="Li M."/>
        </authorList>
    </citation>
    <scope>NUCLEOTIDE SEQUENCE [LARGE SCALE GENOMIC DNA]</scope>
    <source>
        <strain evidence="1">HyVt-493</strain>
    </source>
</reference>
<sequence length="246" mass="27926">MPYVLTVSPDFTPKHIAGWYIFNTWLQKQIDLAFHVELYNSFNKQREAIISNKIDLIYANPYDAAMLVREKGFKALVAPLAKADEAIIACNAESKINTIEDLQPDLNIVTTDDPDVHLMGMMMLEPADLDKDNTNIEEVDGYVLVAKKLLQQNADIGFFLKDAYYDLSRLIRDDLKVLISSEIFVIRHILLAGPELQQYHQQLQSLLLNMKDDAKGASVLGAMGLNGWEKQTQEDTEFMIDLMDTL</sequence>
<organism evidence="1">
    <name type="scientific">Leucothrix mucor</name>
    <dbReference type="NCBI Taxonomy" id="45248"/>
    <lineage>
        <taxon>Bacteria</taxon>
        <taxon>Pseudomonadati</taxon>
        <taxon>Pseudomonadota</taxon>
        <taxon>Gammaproteobacteria</taxon>
        <taxon>Thiotrichales</taxon>
        <taxon>Thiotrichaceae</taxon>
        <taxon>Leucothrix</taxon>
    </lineage>
</organism>
<gene>
    <name evidence="1" type="ORF">ENJ51_06745</name>
</gene>
<dbReference type="SUPFAM" id="SSF53850">
    <property type="entry name" value="Periplasmic binding protein-like II"/>
    <property type="match status" value="1"/>
</dbReference>
<name>A0A7V2WV51_LEUMU</name>